<accession>A0A381U1L2</accession>
<protein>
    <recommendedName>
        <fullName evidence="4">ABC transporter domain-containing protein</fullName>
    </recommendedName>
</protein>
<keyword evidence="1" id="KW-0813">Transport</keyword>
<dbReference type="Pfam" id="PF12399">
    <property type="entry name" value="BCA_ABC_TP_C"/>
    <property type="match status" value="1"/>
</dbReference>
<proteinExistence type="predicted"/>
<dbReference type="InterPro" id="IPR017871">
    <property type="entry name" value="ABC_transporter-like_CS"/>
</dbReference>
<dbReference type="Pfam" id="PF00005">
    <property type="entry name" value="ABC_tran"/>
    <property type="match status" value="1"/>
</dbReference>
<dbReference type="AlphaFoldDB" id="A0A381U1L2"/>
<dbReference type="CDD" id="cd03219">
    <property type="entry name" value="ABC_Mj1267_LivG_branched"/>
    <property type="match status" value="1"/>
</dbReference>
<evidence type="ECO:0000256" key="2">
    <source>
        <dbReference type="ARBA" id="ARBA00022741"/>
    </source>
</evidence>
<dbReference type="GO" id="GO:0005524">
    <property type="term" value="F:ATP binding"/>
    <property type="evidence" value="ECO:0007669"/>
    <property type="project" value="UniProtKB-KW"/>
</dbReference>
<organism evidence="5">
    <name type="scientific">marine metagenome</name>
    <dbReference type="NCBI Taxonomy" id="408172"/>
    <lineage>
        <taxon>unclassified sequences</taxon>
        <taxon>metagenomes</taxon>
        <taxon>ecological metagenomes</taxon>
    </lineage>
</organism>
<gene>
    <name evidence="5" type="ORF">METZ01_LOCUS74984</name>
</gene>
<sequence>MTPLLKTEGLTVTFGGLNANDGVDLIVEAGSFVGLIGPNGAGKTTFIDAITGYVPTSSGTANFDGHDLSVLKPHKRSQLGLVRTFQSLELFEDLSVRDNLLVAAHPARWYTLVLDILHLRQQTPEVDARVDWALEVVGLSGQADVLPTDLSHGQRKLVGVARALAPQPKLVLFDEPAAGLDTAESSALGGHLRGLLDHDITVFLVDHDMGLVLSVCDYIYVMDFGRVIAAGTPTEIRTNPDVRAAYLGKETGEAQAHYAEELHGLTGSEDER</sequence>
<dbReference type="PROSITE" id="PS50893">
    <property type="entry name" value="ABC_TRANSPORTER_2"/>
    <property type="match status" value="1"/>
</dbReference>
<dbReference type="SUPFAM" id="SSF52540">
    <property type="entry name" value="P-loop containing nucleoside triphosphate hydrolases"/>
    <property type="match status" value="1"/>
</dbReference>
<dbReference type="SMART" id="SM00382">
    <property type="entry name" value="AAA"/>
    <property type="match status" value="1"/>
</dbReference>
<keyword evidence="3" id="KW-0067">ATP-binding</keyword>
<reference evidence="5" key="1">
    <citation type="submission" date="2018-05" db="EMBL/GenBank/DDBJ databases">
        <authorList>
            <person name="Lanie J.A."/>
            <person name="Ng W.-L."/>
            <person name="Kazmierczak K.M."/>
            <person name="Andrzejewski T.M."/>
            <person name="Davidsen T.M."/>
            <person name="Wayne K.J."/>
            <person name="Tettelin H."/>
            <person name="Glass J.I."/>
            <person name="Rusch D."/>
            <person name="Podicherti R."/>
            <person name="Tsui H.-C.T."/>
            <person name="Winkler M.E."/>
        </authorList>
    </citation>
    <scope>NUCLEOTIDE SEQUENCE</scope>
</reference>
<dbReference type="EMBL" id="UINC01005567">
    <property type="protein sequence ID" value="SVA22130.1"/>
    <property type="molecule type" value="Genomic_DNA"/>
</dbReference>
<dbReference type="Gene3D" id="3.40.50.300">
    <property type="entry name" value="P-loop containing nucleotide triphosphate hydrolases"/>
    <property type="match status" value="1"/>
</dbReference>
<keyword evidence="2" id="KW-0547">Nucleotide-binding</keyword>
<name>A0A381U1L2_9ZZZZ</name>
<dbReference type="InterPro" id="IPR051120">
    <property type="entry name" value="ABC_AA/LPS_Transport"/>
</dbReference>
<dbReference type="InterPro" id="IPR032823">
    <property type="entry name" value="BCA_ABC_TP_C"/>
</dbReference>
<dbReference type="PANTHER" id="PTHR45772:SF2">
    <property type="entry name" value="ABC TRANSPORTER ATP-BINDING PROTEIN"/>
    <property type="match status" value="1"/>
</dbReference>
<evidence type="ECO:0000259" key="4">
    <source>
        <dbReference type="PROSITE" id="PS50893"/>
    </source>
</evidence>
<dbReference type="GO" id="GO:0005886">
    <property type="term" value="C:plasma membrane"/>
    <property type="evidence" value="ECO:0007669"/>
    <property type="project" value="TreeGrafter"/>
</dbReference>
<dbReference type="InterPro" id="IPR003439">
    <property type="entry name" value="ABC_transporter-like_ATP-bd"/>
</dbReference>
<evidence type="ECO:0000313" key="5">
    <source>
        <dbReference type="EMBL" id="SVA22130.1"/>
    </source>
</evidence>
<feature type="domain" description="ABC transporter" evidence="4">
    <location>
        <begin position="5"/>
        <end position="249"/>
    </location>
</feature>
<dbReference type="PROSITE" id="PS00211">
    <property type="entry name" value="ABC_TRANSPORTER_1"/>
    <property type="match status" value="1"/>
</dbReference>
<evidence type="ECO:0000256" key="3">
    <source>
        <dbReference type="ARBA" id="ARBA00022840"/>
    </source>
</evidence>
<dbReference type="InterPro" id="IPR027417">
    <property type="entry name" value="P-loop_NTPase"/>
</dbReference>
<dbReference type="PANTHER" id="PTHR45772">
    <property type="entry name" value="CONSERVED COMPONENT OF ABC TRANSPORTER FOR NATURAL AMINO ACIDS-RELATED"/>
    <property type="match status" value="1"/>
</dbReference>
<dbReference type="InterPro" id="IPR003593">
    <property type="entry name" value="AAA+_ATPase"/>
</dbReference>
<evidence type="ECO:0000256" key="1">
    <source>
        <dbReference type="ARBA" id="ARBA00022448"/>
    </source>
</evidence>
<dbReference type="GO" id="GO:0016887">
    <property type="term" value="F:ATP hydrolysis activity"/>
    <property type="evidence" value="ECO:0007669"/>
    <property type="project" value="InterPro"/>
</dbReference>